<name>A0AAN6Y6L9_9PEZI</name>
<proteinExistence type="predicted"/>
<dbReference type="AlphaFoldDB" id="A0AAN6Y6L9"/>
<evidence type="ECO:0000313" key="2">
    <source>
        <dbReference type="EMBL" id="KAK4213619.1"/>
    </source>
</evidence>
<evidence type="ECO:0000313" key="3">
    <source>
        <dbReference type="Proteomes" id="UP001301769"/>
    </source>
</evidence>
<keyword evidence="3" id="KW-1185">Reference proteome</keyword>
<organism evidence="2 3">
    <name type="scientific">Rhypophila decipiens</name>
    <dbReference type="NCBI Taxonomy" id="261697"/>
    <lineage>
        <taxon>Eukaryota</taxon>
        <taxon>Fungi</taxon>
        <taxon>Dikarya</taxon>
        <taxon>Ascomycota</taxon>
        <taxon>Pezizomycotina</taxon>
        <taxon>Sordariomycetes</taxon>
        <taxon>Sordariomycetidae</taxon>
        <taxon>Sordariales</taxon>
        <taxon>Naviculisporaceae</taxon>
        <taxon>Rhypophila</taxon>
    </lineage>
</organism>
<dbReference type="EMBL" id="MU858106">
    <property type="protein sequence ID" value="KAK4213619.1"/>
    <property type="molecule type" value="Genomic_DNA"/>
</dbReference>
<evidence type="ECO:0000256" key="1">
    <source>
        <dbReference type="SAM" id="MobiDB-lite"/>
    </source>
</evidence>
<comment type="caution">
    <text evidence="2">The sequence shown here is derived from an EMBL/GenBank/DDBJ whole genome shotgun (WGS) entry which is preliminary data.</text>
</comment>
<reference evidence="2" key="1">
    <citation type="journal article" date="2023" name="Mol. Phylogenet. Evol.">
        <title>Genome-scale phylogeny and comparative genomics of the fungal order Sordariales.</title>
        <authorList>
            <person name="Hensen N."/>
            <person name="Bonometti L."/>
            <person name="Westerberg I."/>
            <person name="Brannstrom I.O."/>
            <person name="Guillou S."/>
            <person name="Cros-Aarteil S."/>
            <person name="Calhoun S."/>
            <person name="Haridas S."/>
            <person name="Kuo A."/>
            <person name="Mondo S."/>
            <person name="Pangilinan J."/>
            <person name="Riley R."/>
            <person name="LaButti K."/>
            <person name="Andreopoulos B."/>
            <person name="Lipzen A."/>
            <person name="Chen C."/>
            <person name="Yan M."/>
            <person name="Daum C."/>
            <person name="Ng V."/>
            <person name="Clum A."/>
            <person name="Steindorff A."/>
            <person name="Ohm R.A."/>
            <person name="Martin F."/>
            <person name="Silar P."/>
            <person name="Natvig D.O."/>
            <person name="Lalanne C."/>
            <person name="Gautier V."/>
            <person name="Ament-Velasquez S.L."/>
            <person name="Kruys A."/>
            <person name="Hutchinson M.I."/>
            <person name="Powell A.J."/>
            <person name="Barry K."/>
            <person name="Miller A.N."/>
            <person name="Grigoriev I.V."/>
            <person name="Debuchy R."/>
            <person name="Gladieux P."/>
            <person name="Hiltunen Thoren M."/>
            <person name="Johannesson H."/>
        </authorList>
    </citation>
    <scope>NUCLEOTIDE SEQUENCE</scope>
    <source>
        <strain evidence="2">PSN293</strain>
    </source>
</reference>
<feature type="region of interest" description="Disordered" evidence="1">
    <location>
        <begin position="1"/>
        <end position="30"/>
    </location>
</feature>
<reference evidence="2" key="2">
    <citation type="submission" date="2023-05" db="EMBL/GenBank/DDBJ databases">
        <authorList>
            <consortium name="Lawrence Berkeley National Laboratory"/>
            <person name="Steindorff A."/>
            <person name="Hensen N."/>
            <person name="Bonometti L."/>
            <person name="Westerberg I."/>
            <person name="Brannstrom I.O."/>
            <person name="Guillou S."/>
            <person name="Cros-Aarteil S."/>
            <person name="Calhoun S."/>
            <person name="Haridas S."/>
            <person name="Kuo A."/>
            <person name="Mondo S."/>
            <person name="Pangilinan J."/>
            <person name="Riley R."/>
            <person name="Labutti K."/>
            <person name="Andreopoulos B."/>
            <person name="Lipzen A."/>
            <person name="Chen C."/>
            <person name="Yanf M."/>
            <person name="Daum C."/>
            <person name="Ng V."/>
            <person name="Clum A."/>
            <person name="Ohm R."/>
            <person name="Martin F."/>
            <person name="Silar P."/>
            <person name="Natvig D."/>
            <person name="Lalanne C."/>
            <person name="Gautier V."/>
            <person name="Ament-Velasquez S.L."/>
            <person name="Kruys A."/>
            <person name="Hutchinson M.I."/>
            <person name="Powell A.J."/>
            <person name="Barry K."/>
            <person name="Miller A.N."/>
            <person name="Grigoriev I.V."/>
            <person name="Debuchy R."/>
            <person name="Gladieux P."/>
            <person name="Thoren M.H."/>
            <person name="Johannesson H."/>
        </authorList>
    </citation>
    <scope>NUCLEOTIDE SEQUENCE</scope>
    <source>
        <strain evidence="2">PSN293</strain>
    </source>
</reference>
<sequence length="514" mass="58162">MVQRSNGEWLQKPPLKPPPEKRPPIADPFPLLSKPLSPFYKKLLSERTRPPTPHPAHETPLFIGFTRNWPQLIQCVVSYIAAGWPAADIYVVENTGVMYSNRDDKLTLQNPFYLNHTQLAMLGGVKVIMTPTLLTFAQLQNFYAYTALQRNWTEYFWSHQDVVVFSFEEASEGGTPSPDTIAKQGFNIYDRNSSTSLYHRAVSVQSYLRKNKHHLIHTNMQAAKPPTKWANVFFRYDQLTLVNTASVVDTGGWDTHIPFYTSDCDMYIRQKWSGYAHYTTREAGHVFDVASVLDDVGALLRLPGIHALFPGDPGVPIEEQGWWKAINSDSSAVPSSSSGTQQQTHYQSSPTTNKNPEDDDSFSPTKSSTFLREINTLTRLSKQTSRFGETYNNLLATVRRMSAQKYSGGTNSHRNTWQKSQSGGYGEPFYRDPDGFEQGILMQIDLGRSVFSDKWGHRGCDIARWTVPNSKEGAEEEGNGYGREEGVKSLGDLAWRVERDWDVEEEGWGHEGGW</sequence>
<accession>A0AAN6Y6L9</accession>
<feature type="compositionally biased region" description="Polar residues" evidence="1">
    <location>
        <begin position="339"/>
        <end position="354"/>
    </location>
</feature>
<gene>
    <name evidence="2" type="ORF">QBC37DRAFT_473158</name>
</gene>
<protein>
    <submittedName>
        <fullName evidence="2">Uncharacterized protein</fullName>
    </submittedName>
</protein>
<feature type="region of interest" description="Disordered" evidence="1">
    <location>
        <begin position="328"/>
        <end position="367"/>
    </location>
</feature>
<feature type="compositionally biased region" description="Low complexity" evidence="1">
    <location>
        <begin position="328"/>
        <end position="338"/>
    </location>
</feature>
<dbReference type="Proteomes" id="UP001301769">
    <property type="component" value="Unassembled WGS sequence"/>
</dbReference>